<dbReference type="AlphaFoldDB" id="A0A139IIN6"/>
<name>A0A139IIN6_9PEZI</name>
<sequence length="78" mass="8523">MSLLPESHPGQARWKDAHDKGAGVPFSRDDAAPVPITCSRVRGPFAGHDGFWGKRVHEVTFLVFRLGIGIEAALLDWA</sequence>
<protein>
    <submittedName>
        <fullName evidence="2">Uncharacterized protein</fullName>
    </submittedName>
</protein>
<organism evidence="2 3">
    <name type="scientific">Pseudocercospora musae</name>
    <dbReference type="NCBI Taxonomy" id="113226"/>
    <lineage>
        <taxon>Eukaryota</taxon>
        <taxon>Fungi</taxon>
        <taxon>Dikarya</taxon>
        <taxon>Ascomycota</taxon>
        <taxon>Pezizomycotina</taxon>
        <taxon>Dothideomycetes</taxon>
        <taxon>Dothideomycetidae</taxon>
        <taxon>Mycosphaerellales</taxon>
        <taxon>Mycosphaerellaceae</taxon>
        <taxon>Pseudocercospora</taxon>
    </lineage>
</organism>
<proteinExistence type="predicted"/>
<feature type="compositionally biased region" description="Basic and acidic residues" evidence="1">
    <location>
        <begin position="13"/>
        <end position="28"/>
    </location>
</feature>
<keyword evidence="3" id="KW-1185">Reference proteome</keyword>
<dbReference type="OrthoDB" id="10517333at2759"/>
<feature type="region of interest" description="Disordered" evidence="1">
    <location>
        <begin position="1"/>
        <end position="28"/>
    </location>
</feature>
<accession>A0A139IIN6</accession>
<gene>
    <name evidence="2" type="ORF">AC579_9136</name>
</gene>
<dbReference type="Proteomes" id="UP000073492">
    <property type="component" value="Unassembled WGS sequence"/>
</dbReference>
<comment type="caution">
    <text evidence="2">The sequence shown here is derived from an EMBL/GenBank/DDBJ whole genome shotgun (WGS) entry which is preliminary data.</text>
</comment>
<evidence type="ECO:0000256" key="1">
    <source>
        <dbReference type="SAM" id="MobiDB-lite"/>
    </source>
</evidence>
<evidence type="ECO:0000313" key="3">
    <source>
        <dbReference type="Proteomes" id="UP000073492"/>
    </source>
</evidence>
<dbReference type="EMBL" id="LFZO01000079">
    <property type="protein sequence ID" value="KXT14569.1"/>
    <property type="molecule type" value="Genomic_DNA"/>
</dbReference>
<reference evidence="2 3" key="1">
    <citation type="submission" date="2015-07" db="EMBL/GenBank/DDBJ databases">
        <title>Comparative genomics of the Sigatoka disease complex on banana suggests a link between parallel evolutionary changes in Pseudocercospora fijiensis and Pseudocercospora eumusae and increased virulence on the banana host.</title>
        <authorList>
            <person name="Chang T.-C."/>
            <person name="Salvucci A."/>
            <person name="Crous P.W."/>
            <person name="Stergiopoulos I."/>
        </authorList>
    </citation>
    <scope>NUCLEOTIDE SEQUENCE [LARGE SCALE GENOMIC DNA]</scope>
    <source>
        <strain evidence="2 3">CBS 116634</strain>
    </source>
</reference>
<evidence type="ECO:0000313" key="2">
    <source>
        <dbReference type="EMBL" id="KXT14569.1"/>
    </source>
</evidence>